<dbReference type="InterPro" id="IPR013658">
    <property type="entry name" value="SGL"/>
</dbReference>
<proteinExistence type="inferred from homology"/>
<dbReference type="RefSeq" id="WP_170100319.1">
    <property type="nucleotide sequence ID" value="NZ_QAOM01000030.1"/>
</dbReference>
<dbReference type="EMBL" id="QAOM01000030">
    <property type="protein sequence ID" value="PTQ80256.1"/>
    <property type="molecule type" value="Genomic_DNA"/>
</dbReference>
<dbReference type="GO" id="GO:0005509">
    <property type="term" value="F:calcium ion binding"/>
    <property type="evidence" value="ECO:0007669"/>
    <property type="project" value="TreeGrafter"/>
</dbReference>
<dbReference type="GO" id="GO:0004341">
    <property type="term" value="F:gluconolactonase activity"/>
    <property type="evidence" value="ECO:0007669"/>
    <property type="project" value="TreeGrafter"/>
</dbReference>
<accession>A0A2T5I8V6</accession>
<comment type="similarity">
    <text evidence="1">Belongs to the SMP-30/CGR1 family.</text>
</comment>
<evidence type="ECO:0000256" key="3">
    <source>
        <dbReference type="PIRSR" id="PIRSR605511-2"/>
    </source>
</evidence>
<keyword evidence="3" id="KW-0862">Zinc</keyword>
<dbReference type="Proteomes" id="UP000244161">
    <property type="component" value="Unassembled WGS sequence"/>
</dbReference>
<feature type="binding site" evidence="3">
    <location>
        <position position="109"/>
    </location>
    <ligand>
        <name>substrate</name>
    </ligand>
</feature>
<dbReference type="Gene3D" id="2.120.10.30">
    <property type="entry name" value="TolB, C-terminal domain"/>
    <property type="match status" value="1"/>
</dbReference>
<feature type="binding site" evidence="3">
    <location>
        <position position="25"/>
    </location>
    <ligand>
        <name>a divalent metal cation</name>
        <dbReference type="ChEBI" id="CHEBI:60240"/>
    </ligand>
</feature>
<keyword evidence="6" id="KW-1185">Reference proteome</keyword>
<dbReference type="InterPro" id="IPR011042">
    <property type="entry name" value="6-blade_b-propeller_TolB-like"/>
</dbReference>
<dbReference type="PANTHER" id="PTHR10907">
    <property type="entry name" value="REGUCALCIN"/>
    <property type="match status" value="1"/>
</dbReference>
<comment type="caution">
    <text evidence="5">The sequence shown here is derived from an EMBL/GenBank/DDBJ whole genome shotgun (WGS) entry which is preliminary data.</text>
</comment>
<feature type="binding site" evidence="3">
    <location>
        <position position="205"/>
    </location>
    <ligand>
        <name>a divalent metal cation</name>
        <dbReference type="ChEBI" id="CHEBI:60240"/>
    </ligand>
</feature>
<evidence type="ECO:0000313" key="6">
    <source>
        <dbReference type="Proteomes" id="UP000244161"/>
    </source>
</evidence>
<comment type="cofactor">
    <cofactor evidence="3">
        <name>Zn(2+)</name>
        <dbReference type="ChEBI" id="CHEBI:29105"/>
    </cofactor>
    <text evidence="3">Binds 1 divalent metal cation per subunit.</text>
</comment>
<dbReference type="PANTHER" id="PTHR10907:SF47">
    <property type="entry name" value="REGUCALCIN"/>
    <property type="match status" value="1"/>
</dbReference>
<feature type="binding site" evidence="3">
    <location>
        <position position="107"/>
    </location>
    <ligand>
        <name>substrate</name>
    </ligand>
</feature>
<dbReference type="InterPro" id="IPR005511">
    <property type="entry name" value="SMP-30"/>
</dbReference>
<name>A0A2T5I8V6_9LACT</name>
<dbReference type="AlphaFoldDB" id="A0A2T5I8V6"/>
<feature type="domain" description="SMP-30/Gluconolactonase/LRE-like region" evidence="4">
    <location>
        <begin position="25"/>
        <end position="264"/>
    </location>
</feature>
<dbReference type="Pfam" id="PF08450">
    <property type="entry name" value="SGL"/>
    <property type="match status" value="1"/>
</dbReference>
<feature type="binding site" evidence="3">
    <location>
        <position position="156"/>
    </location>
    <ligand>
        <name>a divalent metal cation</name>
        <dbReference type="ChEBI" id="CHEBI:60240"/>
    </ligand>
</feature>
<dbReference type="GO" id="GO:0019853">
    <property type="term" value="P:L-ascorbic acid biosynthetic process"/>
    <property type="evidence" value="ECO:0007669"/>
    <property type="project" value="TreeGrafter"/>
</dbReference>
<evidence type="ECO:0000313" key="5">
    <source>
        <dbReference type="EMBL" id="PTQ80256.1"/>
    </source>
</evidence>
<protein>
    <submittedName>
        <fullName evidence="5">Sugar lactone lactonase YvrE</fullName>
    </submittedName>
</protein>
<evidence type="ECO:0000256" key="2">
    <source>
        <dbReference type="PIRSR" id="PIRSR605511-1"/>
    </source>
</evidence>
<organism evidence="5 6">
    <name type="scientific">Trichococcus patagoniensis</name>
    <dbReference type="NCBI Taxonomy" id="382641"/>
    <lineage>
        <taxon>Bacteria</taxon>
        <taxon>Bacillati</taxon>
        <taxon>Bacillota</taxon>
        <taxon>Bacilli</taxon>
        <taxon>Lactobacillales</taxon>
        <taxon>Carnobacteriaceae</taxon>
        <taxon>Trichococcus</taxon>
    </lineage>
</organism>
<sequence length="284" mass="31423">MQKKAEKTKVRRPELVFYAGSTLLEGPHWDAENNLLYCVSIEDSMIYAINPETGEVRTYLTDGPVGCAVLDQEGMILEAERSGIFRIDPRTKEKRLVAKAHEDERMRYNDGKLDPEGRLLVGTMGYKDTYEGEAALYAIEKDGTVRTVLDGLTLANGMGWSSDGKTLYFIDTPTKKVGRYAYDTKTGEATFKKYVVEITDGSNPDGMCVGQDGMIWVAQYGGGKVCKWDPATGKKLEEILMPVKNATSCCLGGKDLEYLYITTAKDGETEEELAGGLFRVKLGK</sequence>
<reference evidence="5 6" key="1">
    <citation type="submission" date="2018-04" db="EMBL/GenBank/DDBJ databases">
        <title>Genomic Encyclopedia of Archaeal and Bacterial Type Strains, Phase II (KMG-II): from individual species to whole genera.</title>
        <authorList>
            <person name="Goeker M."/>
        </authorList>
    </citation>
    <scope>NUCLEOTIDE SEQUENCE [LARGE SCALE GENOMIC DNA]</scope>
    <source>
        <strain evidence="5 6">DSM 18806</strain>
    </source>
</reference>
<keyword evidence="3" id="KW-0479">Metal-binding</keyword>
<evidence type="ECO:0000259" key="4">
    <source>
        <dbReference type="Pfam" id="PF08450"/>
    </source>
</evidence>
<dbReference type="PRINTS" id="PR01790">
    <property type="entry name" value="SMP30FAMILY"/>
</dbReference>
<gene>
    <name evidence="5" type="ORF">C8U37_13012</name>
</gene>
<feature type="active site" description="Proton donor/acceptor" evidence="2">
    <location>
        <position position="205"/>
    </location>
</feature>
<dbReference type="SUPFAM" id="SSF63829">
    <property type="entry name" value="Calcium-dependent phosphotriesterase"/>
    <property type="match status" value="1"/>
</dbReference>
<evidence type="ECO:0000256" key="1">
    <source>
        <dbReference type="ARBA" id="ARBA00008853"/>
    </source>
</evidence>